<keyword evidence="7" id="KW-1185">Reference proteome</keyword>
<dbReference type="SUPFAM" id="SSF46966">
    <property type="entry name" value="Spectrin repeat"/>
    <property type="match status" value="5"/>
</dbReference>
<feature type="coiled-coil region" evidence="5">
    <location>
        <begin position="598"/>
        <end position="625"/>
    </location>
</feature>
<feature type="coiled-coil region" evidence="5">
    <location>
        <begin position="1112"/>
        <end position="1139"/>
    </location>
</feature>
<name>A0A6P8GQR4_CLUHA</name>
<accession>A0A6P8GQR4</accession>
<evidence type="ECO:0000256" key="4">
    <source>
        <dbReference type="ARBA" id="ARBA00023136"/>
    </source>
</evidence>
<gene>
    <name evidence="8" type="primary">LOC105912326</name>
</gene>
<dbReference type="Gene3D" id="1.20.58.60">
    <property type="match status" value="5"/>
</dbReference>
<dbReference type="RefSeq" id="XP_031437145.1">
    <property type="nucleotide sequence ID" value="XM_031581285.2"/>
</dbReference>
<organism evidence="7 8">
    <name type="scientific">Clupea harengus</name>
    <name type="common">Atlantic herring</name>
    <dbReference type="NCBI Taxonomy" id="7950"/>
    <lineage>
        <taxon>Eukaryota</taxon>
        <taxon>Metazoa</taxon>
        <taxon>Chordata</taxon>
        <taxon>Craniata</taxon>
        <taxon>Vertebrata</taxon>
        <taxon>Euteleostomi</taxon>
        <taxon>Actinopterygii</taxon>
        <taxon>Neopterygii</taxon>
        <taxon>Teleostei</taxon>
        <taxon>Clupei</taxon>
        <taxon>Clupeiformes</taxon>
        <taxon>Clupeoidei</taxon>
        <taxon>Clupeidae</taxon>
        <taxon>Clupea</taxon>
    </lineage>
</organism>
<evidence type="ECO:0000256" key="2">
    <source>
        <dbReference type="ARBA" id="ARBA00022553"/>
    </source>
</evidence>
<evidence type="ECO:0000256" key="3">
    <source>
        <dbReference type="ARBA" id="ARBA00022737"/>
    </source>
</evidence>
<evidence type="ECO:0000256" key="1">
    <source>
        <dbReference type="ARBA" id="ARBA00004308"/>
    </source>
</evidence>
<dbReference type="AlphaFoldDB" id="A0A6P8GQR4"/>
<sequence length="1157" mass="129410">MGISARATACLTDTVWRRWTRLSSAVRSRERALESTALEWRSFEEKVEKARAVAEDLQSRAPESAVPAAASRAALQSLLEYHDCFCLEAERERASLALLGQQARALLPSPTQEGAQGGQTLLLPSPTQGGQTLLLPSPTQGQSEHRDISCLQEHYHRLLQRVKGGRESVQAELEERGQVERELSLVEGWIQDTRGLLLSPSADLDTLLIELEAAREDVLAHRQTVEDLSGQQLLKYEQLQSGLTHTHTHTQLQSALPSDLQTQLAEITLSLGAAEDQVHAREQEVLQTRALKEDLSGRVQELLERIGSVCGRLEEKSRDMEDAQEDTRSVCEELEGCGSTLRDLKEAHERFGEQNPLLLRHLRSSMGRLAHAHRRAATLAQECSTQLLKAEDLLEEYTDVRSFIMSWAQKAESLTSCSVVWSPSAQIHEQIRAHQSLLRKCPELQVDLEGMVQKVSQLSAVLHTHAMNQQVAALSQHVEEQQDAIRSRLESLQDAAEDVGRLEGRVKALHGCLEHTQATLTCPELAHANLRQQLAHRQHLLSEMEDFQQQVEMLQRCQSALRLPEEVVSSLPLCNTAQSLRAEASQLQHSVIQQCAILQEAVLQHEQYEQEVTHLQRLVEEAHRIIQDRPVNTNNIQELQTQIQHHEELAQKTQGYQEQIWALNSKCRMLRAKAKHATMLLSVPEVPGGLSDGLDELGPVEEDEEEEEEEEEEMARHPSAHPSVVMMTAGRCHTLLSPVAEESGEEGTNSEVSSPPACRSPSPGASADTTLTQGSGKASISRAPLQEVFDSASSSATNLDDLQRSWETLKNVISEKQRSLCEALERQQHYQESLQSVSTKMEAIETALNQGLDHGRSPESHMATHQALLDEILMLQDEMRALQDCFSEELHCDTLEGEGLLHCDTLEGEGLHCDTLEGEESQQQALQSTLTVLGERMATIRMKASGRRQLLEERLSDQLEEQRQEQALQRCHSEAEELDHWLLSTRATLSSALQPRPQDMDMEEQLIDCQDMLMEIEQKVSCLSELSVHSESLLLEGRGQTRGGAEQLSQKLHGLKASLVALQRILQDKQTHIQGSLQEPEDSECVCDSTLSQSPNFQDWLIQVRTSRGQQRHDHVQRQRELEEQLAEQKKLLQSVASRGEELLTQQATPNGDGSSV</sequence>
<feature type="compositionally biased region" description="Polar residues" evidence="6">
    <location>
        <begin position="767"/>
        <end position="778"/>
    </location>
</feature>
<dbReference type="KEGG" id="char:105912326"/>
<evidence type="ECO:0000256" key="5">
    <source>
        <dbReference type="SAM" id="Coils"/>
    </source>
</evidence>
<dbReference type="OrthoDB" id="18853at2759"/>
<feature type="region of interest" description="Disordered" evidence="6">
    <location>
        <begin position="684"/>
        <end position="723"/>
    </location>
</feature>
<dbReference type="PANTHER" id="PTHR14514">
    <property type="entry name" value="PKA ANCHORING PROTEIN"/>
    <property type="match status" value="1"/>
</dbReference>
<keyword evidence="5" id="KW-0175">Coiled coil</keyword>
<dbReference type="GeneID" id="105912326"/>
<protein>
    <submittedName>
        <fullName evidence="8">Nesprin-1-like</fullName>
    </submittedName>
</protein>
<comment type="subcellular location">
    <subcellularLocation>
        <location evidence="1">Endomembrane system</location>
    </subcellularLocation>
</comment>
<feature type="region of interest" description="Disordered" evidence="6">
    <location>
        <begin position="740"/>
        <end position="779"/>
    </location>
</feature>
<evidence type="ECO:0000313" key="7">
    <source>
        <dbReference type="Proteomes" id="UP000515152"/>
    </source>
</evidence>
<reference evidence="8" key="1">
    <citation type="submission" date="2025-08" db="UniProtKB">
        <authorList>
            <consortium name="RefSeq"/>
        </authorList>
    </citation>
    <scope>IDENTIFICATION</scope>
</reference>
<dbReference type="Proteomes" id="UP000515152">
    <property type="component" value="Chromosome 15"/>
</dbReference>
<keyword evidence="4" id="KW-0472">Membrane</keyword>
<evidence type="ECO:0000313" key="8">
    <source>
        <dbReference type="RefSeq" id="XP_031437145.1"/>
    </source>
</evidence>
<evidence type="ECO:0000256" key="6">
    <source>
        <dbReference type="SAM" id="MobiDB-lite"/>
    </source>
</evidence>
<proteinExistence type="predicted"/>
<keyword evidence="3" id="KW-0677">Repeat</keyword>
<feature type="compositionally biased region" description="Acidic residues" evidence="6">
    <location>
        <begin position="693"/>
        <end position="713"/>
    </location>
</feature>
<keyword evidence="2" id="KW-0597">Phosphoprotein</keyword>
<dbReference type="PANTHER" id="PTHR14514:SF3">
    <property type="entry name" value="NESPRIN-1"/>
    <property type="match status" value="1"/>
</dbReference>